<dbReference type="RefSeq" id="WP_133758437.1">
    <property type="nucleotide sequence ID" value="NZ_SOBW01000008.1"/>
</dbReference>
<dbReference type="Proteomes" id="UP000294689">
    <property type="component" value="Unassembled WGS sequence"/>
</dbReference>
<accession>A0A4R7Q1P2</accession>
<proteinExistence type="predicted"/>
<organism evidence="1 2">
    <name type="scientific">Gelidibacter sediminis</name>
    <dbReference type="NCBI Taxonomy" id="1608710"/>
    <lineage>
        <taxon>Bacteria</taxon>
        <taxon>Pseudomonadati</taxon>
        <taxon>Bacteroidota</taxon>
        <taxon>Flavobacteriia</taxon>
        <taxon>Flavobacteriales</taxon>
        <taxon>Flavobacteriaceae</taxon>
        <taxon>Gelidibacter</taxon>
    </lineage>
</organism>
<dbReference type="InterPro" id="IPR029063">
    <property type="entry name" value="SAM-dependent_MTases_sf"/>
</dbReference>
<dbReference type="EMBL" id="SOBW01000008">
    <property type="protein sequence ID" value="TDU40421.1"/>
    <property type="molecule type" value="Genomic_DNA"/>
</dbReference>
<reference evidence="1 2" key="1">
    <citation type="submission" date="2019-03" db="EMBL/GenBank/DDBJ databases">
        <title>Genomic Encyclopedia of Archaeal and Bacterial Type Strains, Phase II (KMG-II): from individual species to whole genera.</title>
        <authorList>
            <person name="Goeker M."/>
        </authorList>
    </citation>
    <scope>NUCLEOTIDE SEQUENCE [LARGE SCALE GENOMIC DNA]</scope>
    <source>
        <strain evidence="1 2">DSM 28135</strain>
    </source>
</reference>
<keyword evidence="2" id="KW-1185">Reference proteome</keyword>
<gene>
    <name evidence="1" type="ORF">BXY82_2469</name>
</gene>
<keyword evidence="1" id="KW-0489">Methyltransferase</keyword>
<dbReference type="AlphaFoldDB" id="A0A4R7Q1P2"/>
<dbReference type="PANTHER" id="PTHR43861">
    <property type="entry name" value="TRANS-ACONITATE 2-METHYLTRANSFERASE-RELATED"/>
    <property type="match status" value="1"/>
</dbReference>
<dbReference type="PANTHER" id="PTHR43861:SF1">
    <property type="entry name" value="TRANS-ACONITATE 2-METHYLTRANSFERASE"/>
    <property type="match status" value="1"/>
</dbReference>
<protein>
    <submittedName>
        <fullName evidence="1">Methyltransferase family protein</fullName>
    </submittedName>
</protein>
<dbReference type="Gene3D" id="3.40.50.150">
    <property type="entry name" value="Vaccinia Virus protein VP39"/>
    <property type="match status" value="1"/>
</dbReference>
<keyword evidence="1" id="KW-0808">Transferase</keyword>
<dbReference type="SUPFAM" id="SSF53335">
    <property type="entry name" value="S-adenosyl-L-methionine-dependent methyltransferases"/>
    <property type="match status" value="1"/>
</dbReference>
<dbReference type="GO" id="GO:0008168">
    <property type="term" value="F:methyltransferase activity"/>
    <property type="evidence" value="ECO:0007669"/>
    <property type="project" value="UniProtKB-KW"/>
</dbReference>
<sequence>MTRYSDKKIIDSWLQNAEPWISAVQNDEIESRLLITNKAILNTILKRNPANVLDIGCGEGWLARALTNENIEVYGIDIVPELIAAAKKDGHGKFVVLPYEDVSPSTITEKFDVAVCNFSLLGKDSVANIFKNIPDLLHEHGAFIVQTLHPISGCGNAPYTDGWREGSWKGFNNRFSNPPPWYFRTLETWKDLFLSNGFAIDDIIEPLHPKTKTVASVIFVGTINPLTTGRN</sequence>
<evidence type="ECO:0000313" key="1">
    <source>
        <dbReference type="EMBL" id="TDU40421.1"/>
    </source>
</evidence>
<dbReference type="OrthoDB" id="9791837at2"/>
<evidence type="ECO:0000313" key="2">
    <source>
        <dbReference type="Proteomes" id="UP000294689"/>
    </source>
</evidence>
<dbReference type="CDD" id="cd02440">
    <property type="entry name" value="AdoMet_MTases"/>
    <property type="match status" value="1"/>
</dbReference>
<dbReference type="GO" id="GO:0032259">
    <property type="term" value="P:methylation"/>
    <property type="evidence" value="ECO:0007669"/>
    <property type="project" value="UniProtKB-KW"/>
</dbReference>
<name>A0A4R7Q1P2_9FLAO</name>
<dbReference type="Pfam" id="PF13489">
    <property type="entry name" value="Methyltransf_23"/>
    <property type="match status" value="1"/>
</dbReference>
<comment type="caution">
    <text evidence="1">The sequence shown here is derived from an EMBL/GenBank/DDBJ whole genome shotgun (WGS) entry which is preliminary data.</text>
</comment>